<dbReference type="Proteomes" id="UP000835052">
    <property type="component" value="Unassembled WGS sequence"/>
</dbReference>
<evidence type="ECO:0000313" key="3">
    <source>
        <dbReference type="Proteomes" id="UP000835052"/>
    </source>
</evidence>
<name>A0A8S1HK23_9PELO</name>
<feature type="chain" id="PRO_5035879458" description="Saposin B-type domain-containing protein" evidence="1">
    <location>
        <begin position="19"/>
        <end position="190"/>
    </location>
</feature>
<gene>
    <name evidence="2" type="ORF">CAUJ_LOCUS11301</name>
</gene>
<keyword evidence="1" id="KW-0732">Signal</keyword>
<feature type="signal peptide" evidence="1">
    <location>
        <begin position="1"/>
        <end position="18"/>
    </location>
</feature>
<organism evidence="2 3">
    <name type="scientific">Caenorhabditis auriculariae</name>
    <dbReference type="NCBI Taxonomy" id="2777116"/>
    <lineage>
        <taxon>Eukaryota</taxon>
        <taxon>Metazoa</taxon>
        <taxon>Ecdysozoa</taxon>
        <taxon>Nematoda</taxon>
        <taxon>Chromadorea</taxon>
        <taxon>Rhabditida</taxon>
        <taxon>Rhabditina</taxon>
        <taxon>Rhabditomorpha</taxon>
        <taxon>Rhabditoidea</taxon>
        <taxon>Rhabditidae</taxon>
        <taxon>Peloderinae</taxon>
        <taxon>Caenorhabditis</taxon>
    </lineage>
</organism>
<sequence>MSSDFVIFLLAAFGCTFAQPEVEPPKVNPPAADPTGHRFCAPCKIVANTLKTINKISLFQQVEKQSCNMVLHSDATCGGAVSIVSMYIDRTPADVMCERLLLCPFSLSTFTGIKFFAPADQETIGSLEAAVIKILNENLGADNQTRFARNALFGAGSGDSASLSKTSEAIETFADNFSKALALYLKSPHK</sequence>
<protein>
    <recommendedName>
        <fullName evidence="4">Saposin B-type domain-containing protein</fullName>
    </recommendedName>
</protein>
<evidence type="ECO:0000313" key="2">
    <source>
        <dbReference type="EMBL" id="CAD6195382.1"/>
    </source>
</evidence>
<proteinExistence type="predicted"/>
<comment type="caution">
    <text evidence="2">The sequence shown here is derived from an EMBL/GenBank/DDBJ whole genome shotgun (WGS) entry which is preliminary data.</text>
</comment>
<evidence type="ECO:0000256" key="1">
    <source>
        <dbReference type="SAM" id="SignalP"/>
    </source>
</evidence>
<dbReference type="EMBL" id="CAJGYM010000054">
    <property type="protein sequence ID" value="CAD6195382.1"/>
    <property type="molecule type" value="Genomic_DNA"/>
</dbReference>
<reference evidence="2" key="1">
    <citation type="submission" date="2020-10" db="EMBL/GenBank/DDBJ databases">
        <authorList>
            <person name="Kikuchi T."/>
        </authorList>
    </citation>
    <scope>NUCLEOTIDE SEQUENCE</scope>
    <source>
        <strain evidence="2">NKZ352</strain>
    </source>
</reference>
<accession>A0A8S1HK23</accession>
<dbReference type="AlphaFoldDB" id="A0A8S1HK23"/>
<keyword evidence="3" id="KW-1185">Reference proteome</keyword>
<evidence type="ECO:0008006" key="4">
    <source>
        <dbReference type="Google" id="ProtNLM"/>
    </source>
</evidence>